<dbReference type="FunFam" id="2.40.10.10:FF:000054">
    <property type="entry name" value="Complement C1r subcomponent"/>
    <property type="match status" value="2"/>
</dbReference>
<dbReference type="EMBL" id="OB795329">
    <property type="protein sequence ID" value="CAD7432064.1"/>
    <property type="molecule type" value="Genomic_DNA"/>
</dbReference>
<evidence type="ECO:0000256" key="9">
    <source>
        <dbReference type="ARBA" id="ARBA00024195"/>
    </source>
</evidence>
<comment type="similarity">
    <text evidence="9">Belongs to the peptidase S1 family. CLIP subfamily.</text>
</comment>
<dbReference type="Gene3D" id="2.40.10.10">
    <property type="entry name" value="Trypsin-like serine proteases"/>
    <property type="match status" value="3"/>
</dbReference>
<feature type="domain" description="Peptidase S1" evidence="12">
    <location>
        <begin position="803"/>
        <end position="906"/>
    </location>
</feature>
<dbReference type="InterPro" id="IPR018114">
    <property type="entry name" value="TRYPSIN_HIS"/>
</dbReference>
<dbReference type="SUPFAM" id="SSF49854">
    <property type="entry name" value="Spermadhesin, CUB domain"/>
    <property type="match status" value="1"/>
</dbReference>
<organism evidence="13">
    <name type="scientific">Timema monikensis</name>
    <dbReference type="NCBI Taxonomy" id="170555"/>
    <lineage>
        <taxon>Eukaryota</taxon>
        <taxon>Metazoa</taxon>
        <taxon>Ecdysozoa</taxon>
        <taxon>Arthropoda</taxon>
        <taxon>Hexapoda</taxon>
        <taxon>Insecta</taxon>
        <taxon>Pterygota</taxon>
        <taxon>Neoptera</taxon>
        <taxon>Polyneoptera</taxon>
        <taxon>Phasmatodea</taxon>
        <taxon>Timematodea</taxon>
        <taxon>Timematoidea</taxon>
        <taxon>Timematidae</taxon>
        <taxon>Timema</taxon>
    </lineage>
</organism>
<evidence type="ECO:0000256" key="7">
    <source>
        <dbReference type="ARBA" id="ARBA00023157"/>
    </source>
</evidence>
<keyword evidence="3" id="KW-0645">Protease</keyword>
<dbReference type="PRINTS" id="PR00722">
    <property type="entry name" value="CHYMOTRYPSIN"/>
</dbReference>
<dbReference type="SMART" id="SM00042">
    <property type="entry name" value="CUB"/>
    <property type="match status" value="1"/>
</dbReference>
<dbReference type="InterPro" id="IPR009003">
    <property type="entry name" value="Peptidase_S1_PA"/>
</dbReference>
<evidence type="ECO:0000256" key="3">
    <source>
        <dbReference type="ARBA" id="ARBA00022670"/>
    </source>
</evidence>
<feature type="domain" description="CUB" evidence="11">
    <location>
        <begin position="361"/>
        <end position="475"/>
    </location>
</feature>
<comment type="subcellular location">
    <subcellularLocation>
        <location evidence="1">Secreted</location>
    </subcellularLocation>
</comment>
<dbReference type="InterPro" id="IPR000859">
    <property type="entry name" value="CUB_dom"/>
</dbReference>
<dbReference type="AlphaFoldDB" id="A0A7R9HTH1"/>
<dbReference type="InterPro" id="IPR001254">
    <property type="entry name" value="Trypsin_dom"/>
</dbReference>
<dbReference type="PROSITE" id="PS00134">
    <property type="entry name" value="TRYPSIN_HIS"/>
    <property type="match status" value="1"/>
</dbReference>
<keyword evidence="6" id="KW-0720">Serine protease</keyword>
<evidence type="ECO:0000259" key="11">
    <source>
        <dbReference type="PROSITE" id="PS01180"/>
    </source>
</evidence>
<evidence type="ECO:0000256" key="1">
    <source>
        <dbReference type="ARBA" id="ARBA00004613"/>
    </source>
</evidence>
<evidence type="ECO:0000256" key="5">
    <source>
        <dbReference type="ARBA" id="ARBA00022801"/>
    </source>
</evidence>
<evidence type="ECO:0000256" key="2">
    <source>
        <dbReference type="ARBA" id="ARBA00022525"/>
    </source>
</evidence>
<keyword evidence="5" id="KW-0378">Hydrolase</keyword>
<keyword evidence="8" id="KW-0325">Glycoprotein</keyword>
<dbReference type="SMART" id="SM00020">
    <property type="entry name" value="Tryp_SPc"/>
    <property type="match status" value="2"/>
</dbReference>
<feature type="domain" description="Peptidase S1" evidence="12">
    <location>
        <begin position="1"/>
        <end position="193"/>
    </location>
</feature>
<reference evidence="13" key="1">
    <citation type="submission" date="2020-11" db="EMBL/GenBank/DDBJ databases">
        <authorList>
            <person name="Tran Van P."/>
        </authorList>
    </citation>
    <scope>NUCLEOTIDE SEQUENCE</scope>
</reference>
<dbReference type="FunFam" id="2.40.10.10:FF:000015">
    <property type="entry name" value="Atrial natriuretic peptide-converting enzyme"/>
    <property type="match status" value="1"/>
</dbReference>
<dbReference type="GO" id="GO:0005576">
    <property type="term" value="C:extracellular region"/>
    <property type="evidence" value="ECO:0007669"/>
    <property type="project" value="UniProtKB-SubCell"/>
</dbReference>
<feature type="domain" description="Peptidase S1" evidence="12">
    <location>
        <begin position="569"/>
        <end position="802"/>
    </location>
</feature>
<dbReference type="SUPFAM" id="SSF50494">
    <property type="entry name" value="Trypsin-like serine proteases"/>
    <property type="match status" value="3"/>
</dbReference>
<name>A0A7R9HTH1_9NEOP</name>
<dbReference type="GO" id="GO:0004252">
    <property type="term" value="F:serine-type endopeptidase activity"/>
    <property type="evidence" value="ECO:0007669"/>
    <property type="project" value="InterPro"/>
</dbReference>
<keyword evidence="4" id="KW-0732">Signal</keyword>
<protein>
    <submittedName>
        <fullName evidence="13">Uncharacterized protein</fullName>
    </submittedName>
</protein>
<proteinExistence type="inferred from homology"/>
<gene>
    <name evidence="13" type="ORF">TMSB3V08_LOCUS8781</name>
</gene>
<dbReference type="CDD" id="cd00041">
    <property type="entry name" value="CUB"/>
    <property type="match status" value="1"/>
</dbReference>
<accession>A0A7R9HTH1</accession>
<dbReference type="CDD" id="cd00190">
    <property type="entry name" value="Tryp_SPc"/>
    <property type="match status" value="1"/>
</dbReference>
<dbReference type="Pfam" id="PF00431">
    <property type="entry name" value="CUB"/>
    <property type="match status" value="1"/>
</dbReference>
<dbReference type="Gene3D" id="2.60.120.290">
    <property type="entry name" value="Spermadhesin, CUB domain"/>
    <property type="match status" value="1"/>
</dbReference>
<evidence type="ECO:0000256" key="6">
    <source>
        <dbReference type="ARBA" id="ARBA00022825"/>
    </source>
</evidence>
<dbReference type="InterPro" id="IPR035914">
    <property type="entry name" value="Sperma_CUB_dom_sf"/>
</dbReference>
<evidence type="ECO:0000256" key="8">
    <source>
        <dbReference type="ARBA" id="ARBA00023180"/>
    </source>
</evidence>
<evidence type="ECO:0000313" key="13">
    <source>
        <dbReference type="EMBL" id="CAD7432064.1"/>
    </source>
</evidence>
<dbReference type="PROSITE" id="PS01180">
    <property type="entry name" value="CUB"/>
    <property type="match status" value="1"/>
</dbReference>
<dbReference type="InterPro" id="IPR043504">
    <property type="entry name" value="Peptidase_S1_PA_chymotrypsin"/>
</dbReference>
<dbReference type="PANTHER" id="PTHR24256">
    <property type="entry name" value="TRYPTASE-RELATED"/>
    <property type="match status" value="1"/>
</dbReference>
<evidence type="ECO:0000259" key="12">
    <source>
        <dbReference type="PROSITE" id="PS50240"/>
    </source>
</evidence>
<keyword evidence="2" id="KW-0964">Secreted</keyword>
<dbReference type="InterPro" id="IPR001314">
    <property type="entry name" value="Peptidase_S1A"/>
</dbReference>
<dbReference type="PROSITE" id="PS50240">
    <property type="entry name" value="TRYPSIN_DOM"/>
    <property type="match status" value="3"/>
</dbReference>
<dbReference type="GO" id="GO:0006508">
    <property type="term" value="P:proteolysis"/>
    <property type="evidence" value="ECO:0007669"/>
    <property type="project" value="UniProtKB-KW"/>
</dbReference>
<dbReference type="Pfam" id="PF00089">
    <property type="entry name" value="Trypsin"/>
    <property type="match status" value="3"/>
</dbReference>
<comment type="caution">
    <text evidence="10">Lacks conserved residue(s) required for the propagation of feature annotation.</text>
</comment>
<dbReference type="InterPro" id="IPR051487">
    <property type="entry name" value="Ser/Thr_Proteases_Immune/Dev"/>
</dbReference>
<evidence type="ECO:0000256" key="10">
    <source>
        <dbReference type="PROSITE-ProRule" id="PRU00059"/>
    </source>
</evidence>
<sequence length="1098" mass="121080">MTRNTTVARHKLTLITTQEQPTTFLALPVLSILQRPAHSPNFLLVQPVGQATVCQSHLQHFLEGCINIHGTRGHDWHLITEERKERTLLRWGTLQFGGETPSQLQKVGLQVISYQQCLSYYNSGITQNQMCTYSQGKDACQSDSGGPLLYTNPNTGRLYLSGIISYGIGCATSNPGVNTRVTAYLNWISQNTPGKYHIYMYNLNRRRILRGLEDDACQRHARNPPHRYATMLACITNQRRSPTCVHNAITTSIGRQTPRNMLGGNIAGDVGRENIKTTLIETSVNSLVQKMPLTTRYHESLEPGLTARTENVTRWATDVLVRCLSSQVRYGEDRRQDAVIMFTALLITCLLSKLGAAIGQCDYYNNIPNYANLFIYSPNYPNNYPGGTNCRWYAVAPTDSRIQLICNIFYLPTSTDCTGDRFSVSLTGDVNLVDAEYYCGSGTFTLQSRANKMNVVLVAPYSSQGGRFLCNITSAPAGVTTTTPTPTTAAPGCSCGWKKDKFSVPVEEAVINMIDTNRPEESRHGLARREEKGRISDVSTHICMKEERKIMKEKLMRVESTFELPPTRIVGGTTTGVNEYPMMAGLVDVVDRIVFCGATIISRRWLLTAAHCLVNKLLNQTVVLVGDHDTSTGADTNASRLYLISRVIGHQNYNTLSEANDIGLIKVNQDILFSLEVGPVCLPWNYKGSYAGETVEALGWGTLQFGGETPSQLQKVGLQVISYQQCLSYYNSGITQNQMCTYSQGKDACQSDSGGPLLYTNPNTGRLYLSGIISYGIGCATSNPGVNTRVTAYLNWISQNTPGWGTLQFGGETPSQLQKVGLQVISYQQCLSYYNSGITQNQMCTYSQGKDACQSDSGGPLLYTNPNTGRLYLSGIISYGIGCATSNPGVNTRVTAYLNWISQNTPVHDTVYRNEQKESTLYKILDTTGWLEIKRARQCVDATARSAVTGAVHTGDLRAEPRREHSFIFRNEGAALEPRIEWILILFGATGPVHTMDHVTMLDSGRCYGTANALERRILRGLEDDACQRHARNPPHSYATMLACITNQPLAIGTVLLKKEDFSPVASLVLTDSSQLTSDSQHLDIYSSPVAPLVLTDS</sequence>
<evidence type="ECO:0000256" key="4">
    <source>
        <dbReference type="ARBA" id="ARBA00022729"/>
    </source>
</evidence>
<keyword evidence="7" id="KW-1015">Disulfide bond</keyword>